<dbReference type="Pfam" id="PF00581">
    <property type="entry name" value="Rhodanese"/>
    <property type="match status" value="1"/>
</dbReference>
<reference evidence="2 4" key="1">
    <citation type="journal article" date="2012" name="Nature">
        <title>Algal genomes reveal evolutionary mosaicism and the fate of nucleomorphs.</title>
        <authorList>
            <consortium name="DOE Joint Genome Institute"/>
            <person name="Curtis B.A."/>
            <person name="Tanifuji G."/>
            <person name="Burki F."/>
            <person name="Gruber A."/>
            <person name="Irimia M."/>
            <person name="Maruyama S."/>
            <person name="Arias M.C."/>
            <person name="Ball S.G."/>
            <person name="Gile G.H."/>
            <person name="Hirakawa Y."/>
            <person name="Hopkins J.F."/>
            <person name="Kuo A."/>
            <person name="Rensing S.A."/>
            <person name="Schmutz J."/>
            <person name="Symeonidi A."/>
            <person name="Elias M."/>
            <person name="Eveleigh R.J."/>
            <person name="Herman E.K."/>
            <person name="Klute M.J."/>
            <person name="Nakayama T."/>
            <person name="Obornik M."/>
            <person name="Reyes-Prieto A."/>
            <person name="Armbrust E.V."/>
            <person name="Aves S.J."/>
            <person name="Beiko R.G."/>
            <person name="Coutinho P."/>
            <person name="Dacks J.B."/>
            <person name="Durnford D.G."/>
            <person name="Fast N.M."/>
            <person name="Green B.R."/>
            <person name="Grisdale C.J."/>
            <person name="Hempel F."/>
            <person name="Henrissat B."/>
            <person name="Hoppner M.P."/>
            <person name="Ishida K."/>
            <person name="Kim E."/>
            <person name="Koreny L."/>
            <person name="Kroth P.G."/>
            <person name="Liu Y."/>
            <person name="Malik S.B."/>
            <person name="Maier U.G."/>
            <person name="McRose D."/>
            <person name="Mock T."/>
            <person name="Neilson J.A."/>
            <person name="Onodera N.T."/>
            <person name="Poole A.M."/>
            <person name="Pritham E.J."/>
            <person name="Richards T.A."/>
            <person name="Rocap G."/>
            <person name="Roy S.W."/>
            <person name="Sarai C."/>
            <person name="Schaack S."/>
            <person name="Shirato S."/>
            <person name="Slamovits C.H."/>
            <person name="Spencer D.F."/>
            <person name="Suzuki S."/>
            <person name="Worden A.Z."/>
            <person name="Zauner S."/>
            <person name="Barry K."/>
            <person name="Bell C."/>
            <person name="Bharti A.K."/>
            <person name="Crow J.A."/>
            <person name="Grimwood J."/>
            <person name="Kramer R."/>
            <person name="Lindquist E."/>
            <person name="Lucas S."/>
            <person name="Salamov A."/>
            <person name="McFadden G.I."/>
            <person name="Lane C.E."/>
            <person name="Keeling P.J."/>
            <person name="Gray M.W."/>
            <person name="Grigoriev I.V."/>
            <person name="Archibald J.M."/>
        </authorList>
    </citation>
    <scope>NUCLEOTIDE SEQUENCE</scope>
    <source>
        <strain evidence="2 4">CCMP2712</strain>
    </source>
</reference>
<dbReference type="PaxDb" id="55529-EKX42425"/>
<protein>
    <recommendedName>
        <fullName evidence="1">Rhodanese domain-containing protein</fullName>
    </recommendedName>
</protein>
<dbReference type="AlphaFoldDB" id="L1J2V5"/>
<dbReference type="GeneID" id="17298971"/>
<dbReference type="InterPro" id="IPR044684">
    <property type="entry name" value="STR17/STR18/HARC1-like"/>
</dbReference>
<gene>
    <name evidence="2" type="ORF">GUITHDRAFT_73969</name>
</gene>
<keyword evidence="4" id="KW-1185">Reference proteome</keyword>
<dbReference type="GO" id="GO:0003824">
    <property type="term" value="F:catalytic activity"/>
    <property type="evidence" value="ECO:0007669"/>
    <property type="project" value="InterPro"/>
</dbReference>
<name>L1J2V5_GUITC</name>
<dbReference type="Proteomes" id="UP000011087">
    <property type="component" value="Unassembled WGS sequence"/>
</dbReference>
<dbReference type="PROSITE" id="PS50206">
    <property type="entry name" value="RHODANESE_3"/>
    <property type="match status" value="1"/>
</dbReference>
<dbReference type="KEGG" id="gtt:GUITHDRAFT_73969"/>
<reference evidence="4" key="2">
    <citation type="submission" date="2012-11" db="EMBL/GenBank/DDBJ databases">
        <authorList>
            <person name="Kuo A."/>
            <person name="Curtis B.A."/>
            <person name="Tanifuji G."/>
            <person name="Burki F."/>
            <person name="Gruber A."/>
            <person name="Irimia M."/>
            <person name="Maruyama S."/>
            <person name="Arias M.C."/>
            <person name="Ball S.G."/>
            <person name="Gile G.H."/>
            <person name="Hirakawa Y."/>
            <person name="Hopkins J.F."/>
            <person name="Rensing S.A."/>
            <person name="Schmutz J."/>
            <person name="Symeonidi A."/>
            <person name="Elias M."/>
            <person name="Eveleigh R.J."/>
            <person name="Herman E.K."/>
            <person name="Klute M.J."/>
            <person name="Nakayama T."/>
            <person name="Obornik M."/>
            <person name="Reyes-Prieto A."/>
            <person name="Armbrust E.V."/>
            <person name="Aves S.J."/>
            <person name="Beiko R.G."/>
            <person name="Coutinho P."/>
            <person name="Dacks J.B."/>
            <person name="Durnford D.G."/>
            <person name="Fast N.M."/>
            <person name="Green B.R."/>
            <person name="Grisdale C."/>
            <person name="Hempe F."/>
            <person name="Henrissat B."/>
            <person name="Hoppner M.P."/>
            <person name="Ishida K.-I."/>
            <person name="Kim E."/>
            <person name="Koreny L."/>
            <person name="Kroth P.G."/>
            <person name="Liu Y."/>
            <person name="Malik S.-B."/>
            <person name="Maier U.G."/>
            <person name="McRose D."/>
            <person name="Mock T."/>
            <person name="Neilson J.A."/>
            <person name="Onodera N.T."/>
            <person name="Poole A.M."/>
            <person name="Pritham E.J."/>
            <person name="Richards T.A."/>
            <person name="Rocap G."/>
            <person name="Roy S.W."/>
            <person name="Sarai C."/>
            <person name="Schaack S."/>
            <person name="Shirato S."/>
            <person name="Slamovits C.H."/>
            <person name="Spencer D.F."/>
            <person name="Suzuki S."/>
            <person name="Worden A.Z."/>
            <person name="Zauner S."/>
            <person name="Barry K."/>
            <person name="Bell C."/>
            <person name="Bharti A.K."/>
            <person name="Crow J.A."/>
            <person name="Grimwood J."/>
            <person name="Kramer R."/>
            <person name="Lindquist E."/>
            <person name="Lucas S."/>
            <person name="Salamov A."/>
            <person name="McFadden G.I."/>
            <person name="Lane C.E."/>
            <person name="Keeling P.J."/>
            <person name="Gray M.W."/>
            <person name="Grigoriev I.V."/>
            <person name="Archibald J.M."/>
        </authorList>
    </citation>
    <scope>NUCLEOTIDE SEQUENCE</scope>
    <source>
        <strain evidence="4">CCMP2712</strain>
    </source>
</reference>
<dbReference type="SUPFAM" id="SSF52821">
    <property type="entry name" value="Rhodanese/Cell cycle control phosphatase"/>
    <property type="match status" value="1"/>
</dbReference>
<feature type="non-terminal residue" evidence="2">
    <location>
        <position position="1"/>
    </location>
</feature>
<proteinExistence type="predicted"/>
<dbReference type="HOGENOM" id="CLU_2339935_0_0_1"/>
<dbReference type="PANTHER" id="PTHR44542">
    <property type="entry name" value="THIOSULFATE SULFURTRANSFERASE 18"/>
    <property type="match status" value="1"/>
</dbReference>
<evidence type="ECO:0000313" key="3">
    <source>
        <dbReference type="EnsemblProtists" id="EKX42425"/>
    </source>
</evidence>
<dbReference type="RefSeq" id="XP_005829405.1">
    <property type="nucleotide sequence ID" value="XM_005829348.1"/>
</dbReference>
<reference evidence="3" key="3">
    <citation type="submission" date="2016-03" db="UniProtKB">
        <authorList>
            <consortium name="EnsemblProtists"/>
        </authorList>
    </citation>
    <scope>IDENTIFICATION</scope>
</reference>
<organism evidence="2">
    <name type="scientific">Guillardia theta (strain CCMP2712)</name>
    <name type="common">Cryptophyte</name>
    <dbReference type="NCBI Taxonomy" id="905079"/>
    <lineage>
        <taxon>Eukaryota</taxon>
        <taxon>Cryptophyceae</taxon>
        <taxon>Pyrenomonadales</taxon>
        <taxon>Geminigeraceae</taxon>
        <taxon>Guillardia</taxon>
    </lineage>
</organism>
<dbReference type="InterPro" id="IPR001763">
    <property type="entry name" value="Rhodanese-like_dom"/>
</dbReference>
<dbReference type="OMA" id="VCAHEAR"/>
<dbReference type="PANTHER" id="PTHR44542:SF14">
    <property type="entry name" value="PROTEIN HIGH ARSENIC CONTENT 1, MITOCHONDRIAL-RELATED"/>
    <property type="match status" value="1"/>
</dbReference>
<evidence type="ECO:0000259" key="1">
    <source>
        <dbReference type="PROSITE" id="PS50206"/>
    </source>
</evidence>
<dbReference type="Gene3D" id="3.40.250.10">
    <property type="entry name" value="Rhodanese-like domain"/>
    <property type="match status" value="1"/>
</dbReference>
<dbReference type="EMBL" id="JH993017">
    <property type="protein sequence ID" value="EKX42425.1"/>
    <property type="molecule type" value="Genomic_DNA"/>
</dbReference>
<evidence type="ECO:0000313" key="4">
    <source>
        <dbReference type="Proteomes" id="UP000011087"/>
    </source>
</evidence>
<evidence type="ECO:0000313" key="2">
    <source>
        <dbReference type="EMBL" id="EKX42425.1"/>
    </source>
</evidence>
<feature type="domain" description="Rhodanese" evidence="1">
    <location>
        <begin position="1"/>
        <end position="80"/>
    </location>
</feature>
<dbReference type="OrthoDB" id="566238at2759"/>
<sequence length="98" mass="10859">GAVNVPAFLDTPQGRLPVREDFLKRMLQKFPDKNSKIVVGCQRGIRSAEAASWLCEVGYTNIVNQDGGCEAAQAPRLMLTALCRFSYWVTKKDLPTEA</sequence>
<dbReference type="CDD" id="cd00158">
    <property type="entry name" value="RHOD"/>
    <property type="match status" value="1"/>
</dbReference>
<dbReference type="InterPro" id="IPR036873">
    <property type="entry name" value="Rhodanese-like_dom_sf"/>
</dbReference>
<dbReference type="EnsemblProtists" id="EKX42425">
    <property type="protein sequence ID" value="EKX42425"/>
    <property type="gene ID" value="GUITHDRAFT_73969"/>
</dbReference>
<accession>L1J2V5</accession>